<dbReference type="InterPro" id="IPR002800">
    <property type="entry name" value="Rv2949c-like"/>
</dbReference>
<gene>
    <name evidence="1" type="ORF">ABWT76_001112</name>
</gene>
<dbReference type="InterPro" id="IPR028978">
    <property type="entry name" value="Chorismate_lyase_/UTRA_dom_sf"/>
</dbReference>
<evidence type="ECO:0000313" key="1">
    <source>
        <dbReference type="EMBL" id="XCM38275.1"/>
    </source>
</evidence>
<organism evidence="1">
    <name type="scientific">Planktothricoides raciborskii GIHE-MW2</name>
    <dbReference type="NCBI Taxonomy" id="2792601"/>
    <lineage>
        <taxon>Bacteria</taxon>
        <taxon>Bacillati</taxon>
        <taxon>Cyanobacteriota</taxon>
        <taxon>Cyanophyceae</taxon>
        <taxon>Oscillatoriophycideae</taxon>
        <taxon>Oscillatoriales</taxon>
        <taxon>Oscillatoriaceae</taxon>
        <taxon>Planktothricoides</taxon>
    </lineage>
</organism>
<dbReference type="SUPFAM" id="SSF64288">
    <property type="entry name" value="Chorismate lyase-like"/>
    <property type="match status" value="1"/>
</dbReference>
<sequence>MRNDLDQSLHRSHIDPSKLSIFERILLTTDGTVTDMLEAYFFEQIQLVKLSEKNIQLDHDIPEMDLSQGAEVWERKILLQGKISRRNYIYAESILVLDRLEPKFKKELLETKTPIGKIWLEQKVETFKEILDTGKQPANGLSSYFNISEEEPLLFRTYCVRSNRQPTMMITEKFPKIYFTKEI</sequence>
<name>A0AAU8JGB7_9CYAN</name>
<protein>
    <submittedName>
        <fullName evidence="1">Chorismate pyruvate-lyase family protein</fullName>
    </submittedName>
</protein>
<proteinExistence type="predicted"/>
<accession>A0AAU8JGB7</accession>
<dbReference type="Gene3D" id="3.40.1410.10">
    <property type="entry name" value="Chorismate lyase-like"/>
    <property type="match status" value="1"/>
</dbReference>
<keyword evidence="1" id="KW-0670">Pyruvate</keyword>
<reference evidence="1" key="1">
    <citation type="submission" date="2024-07" db="EMBL/GenBank/DDBJ databases">
        <authorList>
            <person name="Kim Y.J."/>
            <person name="Jeong J.Y."/>
        </authorList>
    </citation>
    <scope>NUCLEOTIDE SEQUENCE</scope>
    <source>
        <strain evidence="1">GIHE-MW2</strain>
    </source>
</reference>
<dbReference type="RefSeq" id="WP_054465842.1">
    <property type="nucleotide sequence ID" value="NZ_CP159837.1"/>
</dbReference>
<dbReference type="EMBL" id="CP159837">
    <property type="protein sequence ID" value="XCM38275.1"/>
    <property type="molecule type" value="Genomic_DNA"/>
</dbReference>
<dbReference type="Pfam" id="PF01947">
    <property type="entry name" value="Rv2949c-like"/>
    <property type="match status" value="1"/>
</dbReference>
<dbReference type="AlphaFoldDB" id="A0AAU8JGB7"/>